<reference evidence="1 2" key="1">
    <citation type="journal article" date="2018" name="Sci. Rep.">
        <title>Genomic signatures of local adaptation to the degree of environmental predictability in rotifers.</title>
        <authorList>
            <person name="Franch-Gras L."/>
            <person name="Hahn C."/>
            <person name="Garcia-Roger E.M."/>
            <person name="Carmona M.J."/>
            <person name="Serra M."/>
            <person name="Gomez A."/>
        </authorList>
    </citation>
    <scope>NUCLEOTIDE SEQUENCE [LARGE SCALE GENOMIC DNA]</scope>
    <source>
        <strain evidence="1">HYR1</strain>
    </source>
</reference>
<accession>A0A3M7QS31</accession>
<gene>
    <name evidence="1" type="ORF">BpHYR1_018832</name>
</gene>
<comment type="caution">
    <text evidence="1">The sequence shown here is derived from an EMBL/GenBank/DDBJ whole genome shotgun (WGS) entry which is preliminary data.</text>
</comment>
<proteinExistence type="predicted"/>
<dbReference type="Proteomes" id="UP000276133">
    <property type="component" value="Unassembled WGS sequence"/>
</dbReference>
<evidence type="ECO:0000313" key="2">
    <source>
        <dbReference type="Proteomes" id="UP000276133"/>
    </source>
</evidence>
<sequence>MTAIYYLNFDCFADLQSCCRDFIWVVQSFYQLIHFAEQFLDSQFLFLFLVPKFTMPLKSAILKDN</sequence>
<protein>
    <submittedName>
        <fullName evidence="1">Uncharacterized protein</fullName>
    </submittedName>
</protein>
<organism evidence="1 2">
    <name type="scientific">Brachionus plicatilis</name>
    <name type="common">Marine rotifer</name>
    <name type="synonym">Brachionus muelleri</name>
    <dbReference type="NCBI Taxonomy" id="10195"/>
    <lineage>
        <taxon>Eukaryota</taxon>
        <taxon>Metazoa</taxon>
        <taxon>Spiralia</taxon>
        <taxon>Gnathifera</taxon>
        <taxon>Rotifera</taxon>
        <taxon>Eurotatoria</taxon>
        <taxon>Monogononta</taxon>
        <taxon>Pseudotrocha</taxon>
        <taxon>Ploima</taxon>
        <taxon>Brachionidae</taxon>
        <taxon>Brachionus</taxon>
    </lineage>
</organism>
<evidence type="ECO:0000313" key="1">
    <source>
        <dbReference type="EMBL" id="RNA13785.1"/>
    </source>
</evidence>
<dbReference type="AlphaFoldDB" id="A0A3M7QS31"/>
<dbReference type="EMBL" id="REGN01005332">
    <property type="protein sequence ID" value="RNA13785.1"/>
    <property type="molecule type" value="Genomic_DNA"/>
</dbReference>
<keyword evidence="2" id="KW-1185">Reference proteome</keyword>
<name>A0A3M7QS31_BRAPC</name>